<sequence length="645" mass="75239">MSKKYTEITKAIVAYFEDDKDKEMLVQWRSRFELKIKEFHEELIRDLKRKLNEVIQQNNARKKLDNKKTEFENNLLQKSKEIAHQLKCTDADEEEIKGQFNTVWSHLVEDLTSNTKPFENIDLQKDQFVVLQDLGVEWFFINESKSSQKYKGLSEAGGYSHYITSKRSIGGCREKAKRYIFPTQEQEKIRLFIDEVEQQCLEAMKSKPVATRGYSSTYLQELAKHVKQRVTEFESGRKYTFKKEFTVDLSLYVFDRAESWLLQSHKTYKDNNDVFSYLDSKKKEYYNIFKSFCKGSSSVVVFGEMMCKNLKVSAVEAVCNKTGVDIAGEMMSSFPAFSGNRLNLEKHVLASLAENEDFNSFIIYIQNPRKQVEAFIKEEVEKYMFVTQKGKAQNVLNKNVEDITRLVSQALFEATDEVKKKKGDIEMWVEEFSSKLRPNLTLDTISCQNFSEINNFDFLKEEIDKGFKNITEDRSSLSLNKVNECRQKPEQILIDQLCNCCWERCPFCAAVCTNTLKDHSPDKHSVPFHRPSGVKGWHDRGTVDLVIDFCTTLVASDRKFYPEPDSKKTVPFKQYPTAGETYASWSITADASKLAYWKWFVCHFQKKLEDYYDLKFQGRGEIPQQWKHLSKEDAIESLNEMCSLR</sequence>
<dbReference type="InterPro" id="IPR058641">
    <property type="entry name" value="GVIN1_dom"/>
</dbReference>
<evidence type="ECO:0000259" key="2">
    <source>
        <dbReference type="Pfam" id="PF25974"/>
    </source>
</evidence>
<protein>
    <recommendedName>
        <fullName evidence="2">Interferon-induced very large GTPase 1 domain-containing protein</fullName>
    </recommendedName>
</protein>
<keyword evidence="1" id="KW-0175">Coiled coil</keyword>
<keyword evidence="4" id="KW-1185">Reference proteome</keyword>
<organism evidence="3 4">
    <name type="scientific">Ameca splendens</name>
    <dbReference type="NCBI Taxonomy" id="208324"/>
    <lineage>
        <taxon>Eukaryota</taxon>
        <taxon>Metazoa</taxon>
        <taxon>Chordata</taxon>
        <taxon>Craniata</taxon>
        <taxon>Vertebrata</taxon>
        <taxon>Euteleostomi</taxon>
        <taxon>Actinopterygii</taxon>
        <taxon>Neopterygii</taxon>
        <taxon>Teleostei</taxon>
        <taxon>Neoteleostei</taxon>
        <taxon>Acanthomorphata</taxon>
        <taxon>Ovalentaria</taxon>
        <taxon>Atherinomorphae</taxon>
        <taxon>Cyprinodontiformes</taxon>
        <taxon>Goodeidae</taxon>
        <taxon>Ameca</taxon>
    </lineage>
</organism>
<dbReference type="Pfam" id="PF25974">
    <property type="entry name" value="URGCP_9th"/>
    <property type="match status" value="1"/>
</dbReference>
<gene>
    <name evidence="3" type="ORF">AMECASPLE_020460</name>
</gene>
<dbReference type="PANTHER" id="PTHR22796:SF6">
    <property type="entry name" value="INTERFERON-INDUCED VERY LARGE GTPASE 1-RELATED"/>
    <property type="match status" value="1"/>
</dbReference>
<dbReference type="PANTHER" id="PTHR22796">
    <property type="entry name" value="URG4-RELATED"/>
    <property type="match status" value="1"/>
</dbReference>
<feature type="coiled-coil region" evidence="1">
    <location>
        <begin position="37"/>
        <end position="81"/>
    </location>
</feature>
<accession>A0ABV0Z1C9</accession>
<evidence type="ECO:0000313" key="4">
    <source>
        <dbReference type="Proteomes" id="UP001469553"/>
    </source>
</evidence>
<evidence type="ECO:0000256" key="1">
    <source>
        <dbReference type="SAM" id="Coils"/>
    </source>
</evidence>
<proteinExistence type="predicted"/>
<evidence type="ECO:0000313" key="3">
    <source>
        <dbReference type="EMBL" id="MEQ2299963.1"/>
    </source>
</evidence>
<feature type="domain" description="Interferon-induced very large GTPase 1" evidence="2">
    <location>
        <begin position="1"/>
        <end position="60"/>
    </location>
</feature>
<dbReference type="Proteomes" id="UP001469553">
    <property type="component" value="Unassembled WGS sequence"/>
</dbReference>
<reference evidence="3 4" key="1">
    <citation type="submission" date="2021-06" db="EMBL/GenBank/DDBJ databases">
        <authorList>
            <person name="Palmer J.M."/>
        </authorList>
    </citation>
    <scope>NUCLEOTIDE SEQUENCE [LARGE SCALE GENOMIC DNA]</scope>
    <source>
        <strain evidence="3 4">AS_MEX2019</strain>
        <tissue evidence="3">Muscle</tissue>
    </source>
</reference>
<name>A0ABV0Z1C9_9TELE</name>
<comment type="caution">
    <text evidence="3">The sequence shown here is derived from an EMBL/GenBank/DDBJ whole genome shotgun (WGS) entry which is preliminary data.</text>
</comment>
<dbReference type="EMBL" id="JAHRIP010048730">
    <property type="protein sequence ID" value="MEQ2299963.1"/>
    <property type="molecule type" value="Genomic_DNA"/>
</dbReference>